<dbReference type="InterPro" id="IPR036273">
    <property type="entry name" value="CRAL/TRIO_N_dom_sf"/>
</dbReference>
<dbReference type="GO" id="GO:1902936">
    <property type="term" value="F:phosphatidylinositol bisphosphate binding"/>
    <property type="evidence" value="ECO:0007669"/>
    <property type="project" value="TreeGrafter"/>
</dbReference>
<dbReference type="SUPFAM" id="SSF46938">
    <property type="entry name" value="CRAL/TRIO N-terminal domain"/>
    <property type="match status" value="1"/>
</dbReference>
<dbReference type="InterPro" id="IPR036865">
    <property type="entry name" value="CRAL-TRIO_dom_sf"/>
</dbReference>
<evidence type="ECO:0000259" key="1">
    <source>
        <dbReference type="Pfam" id="PF00650"/>
    </source>
</evidence>
<feature type="domain" description="CRAL-TRIO" evidence="1">
    <location>
        <begin position="101"/>
        <end position="240"/>
    </location>
</feature>
<name>A0A8R1WHY9_BOMMO</name>
<dbReference type="SUPFAM" id="SSF52087">
    <property type="entry name" value="CRAL/TRIO domain"/>
    <property type="match status" value="1"/>
</dbReference>
<sequence>MTIEAISVQYEYKKHVNIRQEMVENLREWIRKQPHLPAEFITDLDIILAFHCCEYDTERTKHLIDLNFTVRTLFSFYQNREVNECIEKALDTWLVTPLSTPTKKGYRPIYCQILDSDPNKFVYQDAVRAFTMIVDLWQYEEGTVPGIVIILNMKDVSLGHISQIDLIVAQQFFYYLQESMIVKLKEFHFINAPSHMDKLMMMIRPLMKDTFLNVIKVHEAGSKTIEEYFSIDALPEESTGIILKENILKKLKANRQFFEDESKKRVNEAKRPGGPKTIASFFSNVETSFKKLEID</sequence>
<reference evidence="2" key="2">
    <citation type="submission" date="2022-06" db="UniProtKB">
        <authorList>
            <consortium name="EnsemblMetazoa"/>
        </authorList>
    </citation>
    <scope>IDENTIFICATION</scope>
    <source>
        <strain evidence="2">p50T (Dazao)</strain>
    </source>
</reference>
<dbReference type="Gene3D" id="3.40.525.10">
    <property type="entry name" value="CRAL-TRIO lipid binding domain"/>
    <property type="match status" value="1"/>
</dbReference>
<dbReference type="InterPro" id="IPR001251">
    <property type="entry name" value="CRAL-TRIO_dom"/>
</dbReference>
<reference evidence="3" key="1">
    <citation type="journal article" date="2008" name="Insect Biochem. Mol. Biol.">
        <title>The genome of a lepidopteran model insect, the silkworm Bombyx mori.</title>
        <authorList>
            <consortium name="International Silkworm Genome Consortium"/>
        </authorList>
    </citation>
    <scope>NUCLEOTIDE SEQUENCE [LARGE SCALE GENOMIC DNA]</scope>
    <source>
        <strain evidence="3">p50T</strain>
    </source>
</reference>
<evidence type="ECO:0000313" key="3">
    <source>
        <dbReference type="Proteomes" id="UP000005204"/>
    </source>
</evidence>
<organism evidence="2 3">
    <name type="scientific">Bombyx mori</name>
    <name type="common">Silk moth</name>
    <dbReference type="NCBI Taxonomy" id="7091"/>
    <lineage>
        <taxon>Eukaryota</taxon>
        <taxon>Metazoa</taxon>
        <taxon>Ecdysozoa</taxon>
        <taxon>Arthropoda</taxon>
        <taxon>Hexapoda</taxon>
        <taxon>Insecta</taxon>
        <taxon>Pterygota</taxon>
        <taxon>Neoptera</taxon>
        <taxon>Endopterygota</taxon>
        <taxon>Lepidoptera</taxon>
        <taxon>Glossata</taxon>
        <taxon>Ditrysia</taxon>
        <taxon>Bombycoidea</taxon>
        <taxon>Bombycidae</taxon>
        <taxon>Bombycinae</taxon>
        <taxon>Bombyx</taxon>
    </lineage>
</organism>
<dbReference type="PANTHER" id="PTHR10174:SF213">
    <property type="entry name" value="CRAL-TRIO DOMAIN-CONTAINING PROTEIN"/>
    <property type="match status" value="1"/>
</dbReference>
<proteinExistence type="predicted"/>
<dbReference type="Pfam" id="PF00650">
    <property type="entry name" value="CRAL_TRIO"/>
    <property type="match status" value="1"/>
</dbReference>
<dbReference type="GO" id="GO:0016020">
    <property type="term" value="C:membrane"/>
    <property type="evidence" value="ECO:0007669"/>
    <property type="project" value="TreeGrafter"/>
</dbReference>
<dbReference type="CDD" id="cd00170">
    <property type="entry name" value="SEC14"/>
    <property type="match status" value="1"/>
</dbReference>
<gene>
    <name evidence="2" type="primary">101741724</name>
</gene>
<keyword evidence="3" id="KW-1185">Reference proteome</keyword>
<accession>A0A8R1WHY9</accession>
<dbReference type="KEGG" id="bmor:101741724"/>
<dbReference type="EnsemblMetazoa" id="XM_004927807.4">
    <property type="protein sequence ID" value="XP_004927864.1"/>
    <property type="gene ID" value="LOC101741724"/>
</dbReference>
<dbReference type="SMR" id="A0A8R1WHY9"/>
<dbReference type="AlphaFoldDB" id="A0A8R1WHY9"/>
<dbReference type="OMA" id="WFLKDEA"/>
<dbReference type="Proteomes" id="UP000005204">
    <property type="component" value="Unassembled WGS sequence"/>
</dbReference>
<evidence type="ECO:0000313" key="2">
    <source>
        <dbReference type="EnsemblMetazoa" id="XP_004927864.1"/>
    </source>
</evidence>
<dbReference type="PANTHER" id="PTHR10174">
    <property type="entry name" value="ALPHA-TOCOPHEROL TRANSFER PROTEIN-RELATED"/>
    <property type="match status" value="1"/>
</dbReference>
<protein>
    <recommendedName>
        <fullName evidence="1">CRAL-TRIO domain-containing protein</fullName>
    </recommendedName>
</protein>
<dbReference type="OrthoDB" id="6432525at2759"/>